<keyword evidence="5" id="KW-1185">Reference proteome</keyword>
<dbReference type="NCBIfam" id="TIGR03696">
    <property type="entry name" value="Rhs_assc_core"/>
    <property type="match status" value="1"/>
</dbReference>
<proteinExistence type="predicted"/>
<feature type="domain" description="Teneurin-like YD-shell" evidence="3">
    <location>
        <begin position="48"/>
        <end position="142"/>
    </location>
</feature>
<name>A0A939JHA4_9ACTN</name>
<evidence type="ECO:0000313" key="5">
    <source>
        <dbReference type="Proteomes" id="UP000664167"/>
    </source>
</evidence>
<reference evidence="4" key="1">
    <citation type="submission" date="2021-03" db="EMBL/GenBank/DDBJ databases">
        <title>Streptomyces poriferae sp. nov., a novel marine sponge-derived Actinobacteria species with anti-MRSA activity.</title>
        <authorList>
            <person name="Sandoval-Powers M."/>
            <person name="Kralova S."/>
            <person name="Nguyen G.-S."/>
            <person name="Fawwal D."/>
            <person name="Degnes K."/>
            <person name="Klinkenberg G."/>
            <person name="Sletta H."/>
            <person name="Wentzel A."/>
            <person name="Liles M.R."/>
        </authorList>
    </citation>
    <scope>NUCLEOTIDE SEQUENCE</scope>
    <source>
        <strain evidence="4">DSM 41794</strain>
    </source>
</reference>
<sequence length="282" mass="29576">MTVGGKTYAGEYASTDNSERTRLGDTDFHNGPIGLSAQTTDGADMGFIREPGGTLNSMTAGGKAYYYLTDALGSVIGLTDEAGTKVNTYAYSPRGVSRAATSEQITQPYRFAGGQQDPTGIYHLGARYYDPNIGRFTQPDPSGQEANPYLYAEDDPVNRIDPSGLWGWGEVLGGMLGTAIGITVTVITGNPYLGFALGGCIGGMTSEAYYGGHGKDLAEACAGGAVFGGIGGVAQARSSAESAEGSNALQAECARIPSEHPRPPDKGTEKWRQHRLVRSYSC</sequence>
<dbReference type="Proteomes" id="UP000664167">
    <property type="component" value="Unassembled WGS sequence"/>
</dbReference>
<evidence type="ECO:0000256" key="1">
    <source>
        <dbReference type="ARBA" id="ARBA00022737"/>
    </source>
</evidence>
<dbReference type="Gene3D" id="2.180.10.10">
    <property type="entry name" value="RHS repeat-associated core"/>
    <property type="match status" value="1"/>
</dbReference>
<feature type="compositionally biased region" description="Basic and acidic residues" evidence="2">
    <location>
        <begin position="257"/>
        <end position="271"/>
    </location>
</feature>
<evidence type="ECO:0000313" key="4">
    <source>
        <dbReference type="EMBL" id="MBO0511940.1"/>
    </source>
</evidence>
<protein>
    <submittedName>
        <fullName evidence="4">RHS repeat-associated core domain-containing protein</fullName>
    </submittedName>
</protein>
<comment type="caution">
    <text evidence="4">The sequence shown here is derived from an EMBL/GenBank/DDBJ whole genome shotgun (WGS) entry which is preliminary data.</text>
</comment>
<evidence type="ECO:0000259" key="3">
    <source>
        <dbReference type="Pfam" id="PF25023"/>
    </source>
</evidence>
<dbReference type="PANTHER" id="PTHR32305:SF15">
    <property type="entry name" value="PROTEIN RHSA-RELATED"/>
    <property type="match status" value="1"/>
</dbReference>
<dbReference type="AlphaFoldDB" id="A0A939JHA4"/>
<dbReference type="InterPro" id="IPR050708">
    <property type="entry name" value="T6SS_VgrG/RHS"/>
</dbReference>
<dbReference type="EMBL" id="JAFLRJ010000077">
    <property type="protein sequence ID" value="MBO0511940.1"/>
    <property type="molecule type" value="Genomic_DNA"/>
</dbReference>
<keyword evidence="1" id="KW-0677">Repeat</keyword>
<dbReference type="PANTHER" id="PTHR32305">
    <property type="match status" value="1"/>
</dbReference>
<evidence type="ECO:0000256" key="2">
    <source>
        <dbReference type="SAM" id="MobiDB-lite"/>
    </source>
</evidence>
<dbReference type="Pfam" id="PF25023">
    <property type="entry name" value="TEN_YD-shell"/>
    <property type="match status" value="1"/>
</dbReference>
<accession>A0A939JHA4</accession>
<feature type="region of interest" description="Disordered" evidence="2">
    <location>
        <begin position="1"/>
        <end position="23"/>
    </location>
</feature>
<dbReference type="InterPro" id="IPR056823">
    <property type="entry name" value="TEN-like_YD-shell"/>
</dbReference>
<feature type="region of interest" description="Disordered" evidence="2">
    <location>
        <begin position="253"/>
        <end position="274"/>
    </location>
</feature>
<organism evidence="4 5">
    <name type="scientific">Streptomyces beijiangensis</name>
    <dbReference type="NCBI Taxonomy" id="163361"/>
    <lineage>
        <taxon>Bacteria</taxon>
        <taxon>Bacillati</taxon>
        <taxon>Actinomycetota</taxon>
        <taxon>Actinomycetes</taxon>
        <taxon>Kitasatosporales</taxon>
        <taxon>Streptomycetaceae</taxon>
        <taxon>Streptomyces</taxon>
    </lineage>
</organism>
<dbReference type="InterPro" id="IPR022385">
    <property type="entry name" value="Rhs_assc_core"/>
</dbReference>
<gene>
    <name evidence="4" type="ORF">J0695_08940</name>
</gene>